<dbReference type="SUPFAM" id="SSF56219">
    <property type="entry name" value="DNase I-like"/>
    <property type="match status" value="1"/>
</dbReference>
<accession>A0AAD8NA74</accession>
<evidence type="ECO:0000313" key="3">
    <source>
        <dbReference type="EMBL" id="KAK1401687.1"/>
    </source>
</evidence>
<reference evidence="3" key="1">
    <citation type="submission" date="2023-02" db="EMBL/GenBank/DDBJ databases">
        <title>Genome of toxic invasive species Heracleum sosnowskyi carries increased number of genes despite the absence of recent whole-genome duplications.</title>
        <authorList>
            <person name="Schelkunov M."/>
            <person name="Shtratnikova V."/>
            <person name="Makarenko M."/>
            <person name="Klepikova A."/>
            <person name="Omelchenko D."/>
            <person name="Novikova G."/>
            <person name="Obukhova E."/>
            <person name="Bogdanov V."/>
            <person name="Penin A."/>
            <person name="Logacheva M."/>
        </authorList>
    </citation>
    <scope>NUCLEOTIDE SEQUENCE</scope>
    <source>
        <strain evidence="3">Hsosn_3</strain>
        <tissue evidence="3">Leaf</tissue>
    </source>
</reference>
<dbReference type="EMBL" id="JAUIZM010000001">
    <property type="protein sequence ID" value="KAK1401687.1"/>
    <property type="molecule type" value="Genomic_DNA"/>
</dbReference>
<evidence type="ECO:0000256" key="2">
    <source>
        <dbReference type="SAM" id="MobiDB-lite"/>
    </source>
</evidence>
<evidence type="ECO:0000313" key="4">
    <source>
        <dbReference type="Proteomes" id="UP001237642"/>
    </source>
</evidence>
<feature type="compositionally biased region" description="Basic and acidic residues" evidence="2">
    <location>
        <begin position="1"/>
        <end position="13"/>
    </location>
</feature>
<feature type="region of interest" description="Disordered" evidence="2">
    <location>
        <begin position="1"/>
        <end position="20"/>
    </location>
</feature>
<dbReference type="Proteomes" id="UP001237642">
    <property type="component" value="Unassembled WGS sequence"/>
</dbReference>
<dbReference type="Gene3D" id="3.60.10.10">
    <property type="entry name" value="Endonuclease/exonuclease/phosphatase"/>
    <property type="match status" value="1"/>
</dbReference>
<protein>
    <submittedName>
        <fullName evidence="3">Uncharacterized protein</fullName>
    </submittedName>
</protein>
<comment type="caution">
    <text evidence="3">The sequence shown here is derived from an EMBL/GenBank/DDBJ whole genome shotgun (WGS) entry which is preliminary data.</text>
</comment>
<keyword evidence="1" id="KW-0175">Coiled coil</keyword>
<sequence length="258" mass="29560">MLRKSRGNEEKKNNSGNQSSEAQGILVITNKLGLQSLLNQEKTMDIMTEAVGKSGDLCISWDSTFFDCGDIEKYRHWIWFIMKCKSMGLKLHCVNIYAPLDIRSKEGLLRVLSEKVIQNEEDAIMIQGDFNCVRSEREMDKYVYRKKDSDILNNFINTCNLMDVSISMPISLGLVLFRGKAVEECAKKKEVTLQELTRSIKDEVKTWNKTDNGDINQQIEKAEQKLVELEQSNANSSFTAVAKENLEELQIIIDNMMR</sequence>
<reference evidence="3" key="2">
    <citation type="submission" date="2023-05" db="EMBL/GenBank/DDBJ databases">
        <authorList>
            <person name="Schelkunov M.I."/>
        </authorList>
    </citation>
    <scope>NUCLEOTIDE SEQUENCE</scope>
    <source>
        <strain evidence="3">Hsosn_3</strain>
        <tissue evidence="3">Leaf</tissue>
    </source>
</reference>
<dbReference type="InterPro" id="IPR036691">
    <property type="entry name" value="Endo/exonu/phosph_ase_sf"/>
</dbReference>
<feature type="coiled-coil region" evidence="1">
    <location>
        <begin position="212"/>
        <end position="239"/>
    </location>
</feature>
<name>A0AAD8NA74_9APIA</name>
<keyword evidence="4" id="KW-1185">Reference proteome</keyword>
<organism evidence="3 4">
    <name type="scientific">Heracleum sosnowskyi</name>
    <dbReference type="NCBI Taxonomy" id="360622"/>
    <lineage>
        <taxon>Eukaryota</taxon>
        <taxon>Viridiplantae</taxon>
        <taxon>Streptophyta</taxon>
        <taxon>Embryophyta</taxon>
        <taxon>Tracheophyta</taxon>
        <taxon>Spermatophyta</taxon>
        <taxon>Magnoliopsida</taxon>
        <taxon>eudicotyledons</taxon>
        <taxon>Gunneridae</taxon>
        <taxon>Pentapetalae</taxon>
        <taxon>asterids</taxon>
        <taxon>campanulids</taxon>
        <taxon>Apiales</taxon>
        <taxon>Apiaceae</taxon>
        <taxon>Apioideae</taxon>
        <taxon>apioid superclade</taxon>
        <taxon>Tordylieae</taxon>
        <taxon>Tordyliinae</taxon>
        <taxon>Heracleum</taxon>
    </lineage>
</organism>
<evidence type="ECO:0000256" key="1">
    <source>
        <dbReference type="SAM" id="Coils"/>
    </source>
</evidence>
<gene>
    <name evidence="3" type="ORF">POM88_001292</name>
</gene>
<proteinExistence type="predicted"/>
<dbReference type="AlphaFoldDB" id="A0AAD8NA74"/>